<reference evidence="1 2" key="1">
    <citation type="submission" date="2020-10" db="EMBL/GenBank/DDBJ databases">
        <title>Connecting structure to function with the recovery of over 1000 high-quality activated sludge metagenome-assembled genomes encoding full-length rRNA genes using long-read sequencing.</title>
        <authorList>
            <person name="Singleton C.M."/>
            <person name="Petriglieri F."/>
            <person name="Kristensen J.M."/>
            <person name="Kirkegaard R.H."/>
            <person name="Michaelsen T.Y."/>
            <person name="Andersen M.H."/>
            <person name="Karst S.M."/>
            <person name="Dueholm M.S."/>
            <person name="Nielsen P.H."/>
            <person name="Albertsen M."/>
        </authorList>
    </citation>
    <scope>NUCLEOTIDE SEQUENCE [LARGE SCALE GENOMIC DNA]</scope>
    <source>
        <strain evidence="1">Ribe_18-Q3-R11-54_MAXAC.273</strain>
    </source>
</reference>
<dbReference type="Proteomes" id="UP000808337">
    <property type="component" value="Unassembled WGS sequence"/>
</dbReference>
<dbReference type="Gene3D" id="3.90.550.10">
    <property type="entry name" value="Spore Coat Polysaccharide Biosynthesis Protein SpsA, Chain A"/>
    <property type="match status" value="1"/>
</dbReference>
<dbReference type="SUPFAM" id="SSF53448">
    <property type="entry name" value="Nucleotide-diphospho-sugar transferases"/>
    <property type="match status" value="1"/>
</dbReference>
<comment type="caution">
    <text evidence="1">The sequence shown here is derived from an EMBL/GenBank/DDBJ whole genome shotgun (WGS) entry which is preliminary data.</text>
</comment>
<evidence type="ECO:0000313" key="2">
    <source>
        <dbReference type="Proteomes" id="UP000808337"/>
    </source>
</evidence>
<sequence>MAEDIGWRKYAGRFRTFPSLVHLPSDPEVRMIVCIPVCAEPDIVSTLESLFHAHSSDIRVEIIVLFNINSLMSAMEINLHQESWIDCAKWISQHVKEGLQFLPVYVNELPDPKGGVGWARKIAMDEAARRLEPDGIIVCLDADCTVDLNYFDAIEQHFHNYKTHDAVSIFYEHKVDHLDIANREAIVLYELHLRYLINAQQWCGHPFAYSTVGSAMAVRRKSYLDQGGMNTRRAGEDFYFLQKFIEIGTHGEIRDTTVYPSSRISLRVPFGTGRAMQQMLKDGEDWLTTDFRIFNQIKPLFHSLDKLRDISLREVQPDNYQRLQTELDISSDLIEYLQQSEFLEECHSIANQTASYSTFRRRFFRYFNSFRMIKYMHYMSDYHYPEVPVVNAAGKLAAEMKWPAALSLSMDQYLRMFRHHDRQKR</sequence>
<dbReference type="AlphaFoldDB" id="A0A9D7SQY2"/>
<name>A0A9D7SQY2_9BACT</name>
<dbReference type="InterPro" id="IPR029044">
    <property type="entry name" value="Nucleotide-diphossugar_trans"/>
</dbReference>
<gene>
    <name evidence="1" type="ORF">IPP15_03335</name>
</gene>
<evidence type="ECO:0008006" key="3">
    <source>
        <dbReference type="Google" id="ProtNLM"/>
    </source>
</evidence>
<evidence type="ECO:0000313" key="1">
    <source>
        <dbReference type="EMBL" id="MBK9981453.1"/>
    </source>
</evidence>
<protein>
    <recommendedName>
        <fullName evidence="3">Glycosyltransferase 2-like domain-containing protein</fullName>
    </recommendedName>
</protein>
<accession>A0A9D7SQY2</accession>
<dbReference type="EMBL" id="JADKGY010000001">
    <property type="protein sequence ID" value="MBK9981453.1"/>
    <property type="molecule type" value="Genomic_DNA"/>
</dbReference>
<organism evidence="1 2">
    <name type="scientific">Candidatus Opimibacter skivensis</name>
    <dbReference type="NCBI Taxonomy" id="2982028"/>
    <lineage>
        <taxon>Bacteria</taxon>
        <taxon>Pseudomonadati</taxon>
        <taxon>Bacteroidota</taxon>
        <taxon>Saprospiria</taxon>
        <taxon>Saprospirales</taxon>
        <taxon>Saprospiraceae</taxon>
        <taxon>Candidatus Opimibacter</taxon>
    </lineage>
</organism>
<proteinExistence type="predicted"/>